<protein>
    <submittedName>
        <fullName evidence="1">Uncharacterized protein</fullName>
    </submittedName>
</protein>
<evidence type="ECO:0000313" key="1">
    <source>
        <dbReference type="EMBL" id="OUT06717.1"/>
    </source>
</evidence>
<gene>
    <name evidence="1" type="ORF">B9N65_10625</name>
</gene>
<dbReference type="Proteomes" id="UP000196317">
    <property type="component" value="Unassembled WGS sequence"/>
</dbReference>
<dbReference type="EMBL" id="NDYN01000016">
    <property type="protein sequence ID" value="OUT06717.1"/>
    <property type="molecule type" value="Genomic_DNA"/>
</dbReference>
<dbReference type="RefSeq" id="WP_087583810.1">
    <property type="nucleotide sequence ID" value="NZ_NDYN01000016.1"/>
</dbReference>
<name>A0A1Y5MER4_9BACT</name>
<accession>A0A1Y5MER4</accession>
<dbReference type="AlphaFoldDB" id="A0A1Y5MER4"/>
<evidence type="ECO:0000313" key="2">
    <source>
        <dbReference type="Proteomes" id="UP000196317"/>
    </source>
</evidence>
<sequence>MLSRGEIIEGLKGFKDFDTYTNIEAFNTDVGLYVVKSYVWHKTMLIIDRAQDNKVIYLDNRVLCADMRTFLKILAEAYDLDRDFKERKEYIEGVIDLLRGQQEALGYIVGGERDSNAAYLAGRTIRVFFNNKRELTLIKLVNRDVFFNSNSFFLESARITLYLKGSLAFSTSLSNLTKQEVSQ</sequence>
<reference evidence="1 2" key="1">
    <citation type="submission" date="2017-04" db="EMBL/GenBank/DDBJ databases">
        <title>Complete genome of Campylobacter concisus ATCC 33237T and draft genomes for an additional eight well characterized C. concisus strains.</title>
        <authorList>
            <person name="Cornelius A.J."/>
            <person name="Miller W.G."/>
            <person name="Lastovica A.J."/>
            <person name="On S.L."/>
            <person name="French N.P."/>
            <person name="Vandenberg O."/>
            <person name="Biggs P.J."/>
        </authorList>
    </citation>
    <scope>NUCLEOTIDE SEQUENCE [LARGE SCALE GENOMIC DNA]</scope>
    <source>
        <strain evidence="1 2">CCUG 19995</strain>
    </source>
</reference>
<proteinExistence type="predicted"/>
<comment type="caution">
    <text evidence="1">The sequence shown here is derived from an EMBL/GenBank/DDBJ whole genome shotgun (WGS) entry which is preliminary data.</text>
</comment>
<organism evidence="1 2">
    <name type="scientific">Campylobacter concisus</name>
    <dbReference type="NCBI Taxonomy" id="199"/>
    <lineage>
        <taxon>Bacteria</taxon>
        <taxon>Pseudomonadati</taxon>
        <taxon>Campylobacterota</taxon>
        <taxon>Epsilonproteobacteria</taxon>
        <taxon>Campylobacterales</taxon>
        <taxon>Campylobacteraceae</taxon>
        <taxon>Campylobacter</taxon>
    </lineage>
</organism>